<dbReference type="OrthoDB" id="63946at2"/>
<gene>
    <name evidence="8" type="ORF">DRW48_04270</name>
</gene>
<keyword evidence="4" id="KW-0406">Ion transport</keyword>
<dbReference type="InterPro" id="IPR051313">
    <property type="entry name" value="Bact_iron-sidero_bind"/>
</dbReference>
<dbReference type="RefSeq" id="WP_114075332.1">
    <property type="nucleotide sequence ID" value="NZ_CP030918.1"/>
</dbReference>
<evidence type="ECO:0000313" key="9">
    <source>
        <dbReference type="Proteomes" id="UP000252023"/>
    </source>
</evidence>
<comment type="similarity">
    <text evidence="2">Belongs to the bacterial solute-binding protein 8 family.</text>
</comment>
<evidence type="ECO:0000256" key="2">
    <source>
        <dbReference type="ARBA" id="ARBA00008814"/>
    </source>
</evidence>
<dbReference type="Pfam" id="PF01497">
    <property type="entry name" value="Peripla_BP_2"/>
    <property type="match status" value="1"/>
</dbReference>
<proteinExistence type="inferred from homology"/>
<dbReference type="InterPro" id="IPR033870">
    <property type="entry name" value="FatB"/>
</dbReference>
<keyword evidence="3" id="KW-0813">Transport</keyword>
<dbReference type="Proteomes" id="UP000252023">
    <property type="component" value="Chromosome"/>
</dbReference>
<evidence type="ECO:0000256" key="1">
    <source>
        <dbReference type="ARBA" id="ARBA00004196"/>
    </source>
</evidence>
<comment type="subcellular location">
    <subcellularLocation>
        <location evidence="1">Cell envelope</location>
    </subcellularLocation>
</comment>
<keyword evidence="4" id="KW-0408">Iron</keyword>
<keyword evidence="9" id="KW-1185">Reference proteome</keyword>
<dbReference type="PROSITE" id="PS50983">
    <property type="entry name" value="FE_B12_PBP"/>
    <property type="match status" value="1"/>
</dbReference>
<evidence type="ECO:0000256" key="5">
    <source>
        <dbReference type="ARBA" id="ARBA00022729"/>
    </source>
</evidence>
<evidence type="ECO:0000259" key="7">
    <source>
        <dbReference type="PROSITE" id="PS50983"/>
    </source>
</evidence>
<evidence type="ECO:0000256" key="3">
    <source>
        <dbReference type="ARBA" id="ARBA00022448"/>
    </source>
</evidence>
<keyword evidence="4" id="KW-0410">Iron transport</keyword>
<evidence type="ECO:0000313" key="8">
    <source>
        <dbReference type="EMBL" id="AXC49013.1"/>
    </source>
</evidence>
<accession>A0A344PI08</accession>
<name>A0A344PI08_9RHOB</name>
<dbReference type="GO" id="GO:1901678">
    <property type="term" value="P:iron coordination entity transport"/>
    <property type="evidence" value="ECO:0007669"/>
    <property type="project" value="UniProtKB-ARBA"/>
</dbReference>
<dbReference type="Gene3D" id="3.40.50.1980">
    <property type="entry name" value="Nitrogenase molybdenum iron protein domain"/>
    <property type="match status" value="2"/>
</dbReference>
<evidence type="ECO:0000256" key="4">
    <source>
        <dbReference type="ARBA" id="ARBA00022496"/>
    </source>
</evidence>
<dbReference type="CDD" id="cd01140">
    <property type="entry name" value="FatB"/>
    <property type="match status" value="1"/>
</dbReference>
<dbReference type="PANTHER" id="PTHR30532:SF28">
    <property type="entry name" value="PETROBACTIN-BINDING PROTEIN YCLQ"/>
    <property type="match status" value="1"/>
</dbReference>
<keyword evidence="5 6" id="KW-0732">Signal</keyword>
<reference evidence="9" key="1">
    <citation type="submission" date="2018-07" db="EMBL/GenBank/DDBJ databases">
        <title>Genome sequencing of Paracoccus sp. SC2-6.</title>
        <authorList>
            <person name="Heo J."/>
            <person name="Kim S.-J."/>
            <person name="Kwon S.-W."/>
        </authorList>
    </citation>
    <scope>NUCLEOTIDE SEQUENCE [LARGE SCALE GENOMIC DNA]</scope>
    <source>
        <strain evidence="9">SC2-6</strain>
    </source>
</reference>
<dbReference type="GO" id="GO:0030288">
    <property type="term" value="C:outer membrane-bounded periplasmic space"/>
    <property type="evidence" value="ECO:0007669"/>
    <property type="project" value="TreeGrafter"/>
</dbReference>
<dbReference type="KEGG" id="pars:DRW48_04270"/>
<feature type="domain" description="Fe/B12 periplasmic-binding" evidence="7">
    <location>
        <begin position="44"/>
        <end position="302"/>
    </location>
</feature>
<dbReference type="EMBL" id="CP030918">
    <property type="protein sequence ID" value="AXC49013.1"/>
    <property type="molecule type" value="Genomic_DNA"/>
</dbReference>
<dbReference type="AlphaFoldDB" id="A0A344PI08"/>
<dbReference type="SUPFAM" id="SSF53807">
    <property type="entry name" value="Helical backbone' metal receptor"/>
    <property type="match status" value="1"/>
</dbReference>
<dbReference type="InterPro" id="IPR002491">
    <property type="entry name" value="ABC_transptr_periplasmic_BD"/>
</dbReference>
<dbReference type="PANTHER" id="PTHR30532">
    <property type="entry name" value="IRON III DICITRATE-BINDING PERIPLASMIC PROTEIN"/>
    <property type="match status" value="1"/>
</dbReference>
<protein>
    <submittedName>
        <fullName evidence="8">Iron ABC transporter substrate-binding protein</fullName>
    </submittedName>
</protein>
<evidence type="ECO:0000256" key="6">
    <source>
        <dbReference type="SAM" id="SignalP"/>
    </source>
</evidence>
<sequence>MRGLALSGLMAAALAAFTPLSAGAADVTVATAQGEASVPQNPAKVAVFDLSAADTLLALGVQPAGLPDKVYLKRFDDAAGAATKIGTLFEPNLEALAGLGPDLAIVGGRSATQREAVAKLAPTIDMTIGTDVLADARARLDAYGKVFGKEADAAALAKTLDEKLAGLKDAGAGKGTALFVMTNGNKMAAYGPGSRFGWLHDVTGLAPAATGLDPAAGHGDAISHEFIAQTDPDWLLVMDRSAAVGEEGPSAEATLKTPLVEGTKAWKAGHVVYLPSGDLYLSPGGYTALTGILDSLTAALKG</sequence>
<feature type="signal peptide" evidence="6">
    <location>
        <begin position="1"/>
        <end position="24"/>
    </location>
</feature>
<organism evidence="8 9">
    <name type="scientific">Paracoccus suum</name>
    <dbReference type="NCBI Taxonomy" id="2259340"/>
    <lineage>
        <taxon>Bacteria</taxon>
        <taxon>Pseudomonadati</taxon>
        <taxon>Pseudomonadota</taxon>
        <taxon>Alphaproteobacteria</taxon>
        <taxon>Rhodobacterales</taxon>
        <taxon>Paracoccaceae</taxon>
        <taxon>Paracoccus</taxon>
    </lineage>
</organism>
<feature type="chain" id="PRO_5017046112" evidence="6">
    <location>
        <begin position="25"/>
        <end position="302"/>
    </location>
</feature>